<sequence length="505" mass="56777">MVYTKRKRGGADATSPTSPPKKRTRRVAKQTTIPVINVVQDDSDMSDAVVQVVAPRKGRKLKPSLEESDSSPPPKKKKKVVASRDSDSDASDAVGSSRKRRIQRKVQSDSDEEDEGPKRLRRVRKPSPSPMDAESDSPPKGRLHRKSDSDDGVKGSTLLELDSDEDPEDLELPVQPTSFKPTKKDLRSSALARYAKARKNKSSPAPVPADAGTEEKEREFTPFSDAEEGGLEDVAEEEEEGEADDAEDTFIVDEDDGDADANAALDRMRYSSRQLDEHFAVFVEYIIALHSDPDYLSTATEDEKEYFDTAVKAMRRHLDPLADSMTLSTWKAPFIATLNLRPVLADGLATESTGDCHACWTRGMYACDLVEAYTISTQKGIYDHDTFEAKPEKKIKYGKATQFENNAEARNLPYPPGFQLVIGQRCFNRALAYHDVRHYLYTLSVKVNEKIQSLCEDDAELENDPNRLLEAMKEESFIEYLWGRFKSDKKQWAIWSNRKDHDSLV</sequence>
<name>A0AAD7A3V7_9AGAR</name>
<accession>A0AAD7A3V7</accession>
<keyword evidence="4" id="KW-1185">Reference proteome</keyword>
<dbReference type="PANTHER" id="PTHR14689">
    <property type="entry name" value="PHORBOL-ESTER_DAG-TYPE DOMAIN-CONTAINING PROTEIN"/>
    <property type="match status" value="1"/>
</dbReference>
<comment type="caution">
    <text evidence="3">The sequence shown here is derived from an EMBL/GenBank/DDBJ whole genome shotgun (WGS) entry which is preliminary data.</text>
</comment>
<reference evidence="3" key="1">
    <citation type="submission" date="2023-03" db="EMBL/GenBank/DDBJ databases">
        <title>Massive genome expansion in bonnet fungi (Mycena s.s.) driven by repeated elements and novel gene families across ecological guilds.</title>
        <authorList>
            <consortium name="Lawrence Berkeley National Laboratory"/>
            <person name="Harder C.B."/>
            <person name="Miyauchi S."/>
            <person name="Viragh M."/>
            <person name="Kuo A."/>
            <person name="Thoen E."/>
            <person name="Andreopoulos B."/>
            <person name="Lu D."/>
            <person name="Skrede I."/>
            <person name="Drula E."/>
            <person name="Henrissat B."/>
            <person name="Morin E."/>
            <person name="Kohler A."/>
            <person name="Barry K."/>
            <person name="LaButti K."/>
            <person name="Morin E."/>
            <person name="Salamov A."/>
            <person name="Lipzen A."/>
            <person name="Mereny Z."/>
            <person name="Hegedus B."/>
            <person name="Baldrian P."/>
            <person name="Stursova M."/>
            <person name="Weitz H."/>
            <person name="Taylor A."/>
            <person name="Grigoriev I.V."/>
            <person name="Nagy L.G."/>
            <person name="Martin F."/>
            <person name="Kauserud H."/>
        </authorList>
    </citation>
    <scope>NUCLEOTIDE SEQUENCE</scope>
    <source>
        <strain evidence="3">CBHHK002</strain>
    </source>
</reference>
<evidence type="ECO:0000313" key="4">
    <source>
        <dbReference type="Proteomes" id="UP001218218"/>
    </source>
</evidence>
<protein>
    <recommendedName>
        <fullName evidence="2">DUF4211 domain-containing protein</fullName>
    </recommendedName>
</protein>
<feature type="compositionally biased region" description="Acidic residues" evidence="1">
    <location>
        <begin position="225"/>
        <end position="255"/>
    </location>
</feature>
<dbReference type="EMBL" id="JARIHO010000016">
    <property type="protein sequence ID" value="KAJ7349035.1"/>
    <property type="molecule type" value="Genomic_DNA"/>
</dbReference>
<dbReference type="InterPro" id="IPR025451">
    <property type="entry name" value="DUF4211"/>
</dbReference>
<feature type="domain" description="DUF4211" evidence="2">
    <location>
        <begin position="250"/>
        <end position="362"/>
    </location>
</feature>
<organism evidence="3 4">
    <name type="scientific">Mycena albidolilacea</name>
    <dbReference type="NCBI Taxonomy" id="1033008"/>
    <lineage>
        <taxon>Eukaryota</taxon>
        <taxon>Fungi</taxon>
        <taxon>Dikarya</taxon>
        <taxon>Basidiomycota</taxon>
        <taxon>Agaricomycotina</taxon>
        <taxon>Agaricomycetes</taxon>
        <taxon>Agaricomycetidae</taxon>
        <taxon>Agaricales</taxon>
        <taxon>Marasmiineae</taxon>
        <taxon>Mycenaceae</taxon>
        <taxon>Mycena</taxon>
    </lineage>
</organism>
<gene>
    <name evidence="3" type="ORF">DFH08DRAFT_864185</name>
</gene>
<dbReference type="AlphaFoldDB" id="A0AAD7A3V7"/>
<dbReference type="Pfam" id="PF13926">
    <property type="entry name" value="DUF4211"/>
    <property type="match status" value="1"/>
</dbReference>
<dbReference type="Proteomes" id="UP001218218">
    <property type="component" value="Unassembled WGS sequence"/>
</dbReference>
<proteinExistence type="predicted"/>
<evidence type="ECO:0000256" key="1">
    <source>
        <dbReference type="SAM" id="MobiDB-lite"/>
    </source>
</evidence>
<dbReference type="GO" id="GO:0005634">
    <property type="term" value="C:nucleus"/>
    <property type="evidence" value="ECO:0007669"/>
    <property type="project" value="TreeGrafter"/>
</dbReference>
<feature type="compositionally biased region" description="Acidic residues" evidence="1">
    <location>
        <begin position="161"/>
        <end position="171"/>
    </location>
</feature>
<evidence type="ECO:0000313" key="3">
    <source>
        <dbReference type="EMBL" id="KAJ7349035.1"/>
    </source>
</evidence>
<feature type="region of interest" description="Disordered" evidence="1">
    <location>
        <begin position="1"/>
        <end position="255"/>
    </location>
</feature>
<dbReference type="PANTHER" id="PTHR14689:SF0">
    <property type="entry name" value="COILED-COIL DOMAIN-CONTAINING PROTEIN 82"/>
    <property type="match status" value="1"/>
</dbReference>
<evidence type="ECO:0000259" key="2">
    <source>
        <dbReference type="Pfam" id="PF13926"/>
    </source>
</evidence>